<proteinExistence type="predicted"/>
<accession>A0A0D2ESQ5</accession>
<feature type="region of interest" description="Disordered" evidence="1">
    <location>
        <begin position="41"/>
        <end position="60"/>
    </location>
</feature>
<dbReference type="GeneID" id="25325169"/>
<dbReference type="InterPro" id="IPR047142">
    <property type="entry name" value="OryJ/VirC-like"/>
</dbReference>
<dbReference type="InterPro" id="IPR014710">
    <property type="entry name" value="RmlC-like_jellyroll"/>
</dbReference>
<dbReference type="RefSeq" id="XP_013319347.1">
    <property type="nucleotide sequence ID" value="XM_013463893.1"/>
</dbReference>
<protein>
    <submittedName>
        <fullName evidence="2">Uncharacterized protein</fullName>
    </submittedName>
</protein>
<gene>
    <name evidence="2" type="ORF">PV05_03261</name>
</gene>
<dbReference type="OrthoDB" id="5840532at2759"/>
<dbReference type="PANTHER" id="PTHR36156:SF3">
    <property type="entry name" value="CUPIN 2 CONSERVED BARREL DOMAIN-CONTAINING PROTEIN"/>
    <property type="match status" value="1"/>
</dbReference>
<dbReference type="PANTHER" id="PTHR36156">
    <property type="entry name" value="SLR2101 PROTEIN"/>
    <property type="match status" value="1"/>
</dbReference>
<keyword evidence="3" id="KW-1185">Reference proteome</keyword>
<reference evidence="2 3" key="1">
    <citation type="submission" date="2015-01" db="EMBL/GenBank/DDBJ databases">
        <title>The Genome Sequence of Exophiala xenobiotica CBS118157.</title>
        <authorList>
            <consortium name="The Broad Institute Genomics Platform"/>
            <person name="Cuomo C."/>
            <person name="de Hoog S."/>
            <person name="Gorbushina A."/>
            <person name="Stielow B."/>
            <person name="Teixiera M."/>
            <person name="Abouelleil A."/>
            <person name="Chapman S.B."/>
            <person name="Priest M."/>
            <person name="Young S.K."/>
            <person name="Wortman J."/>
            <person name="Nusbaum C."/>
            <person name="Birren B."/>
        </authorList>
    </citation>
    <scope>NUCLEOTIDE SEQUENCE [LARGE SCALE GENOMIC DNA]</scope>
    <source>
        <strain evidence="2 3">CBS 118157</strain>
    </source>
</reference>
<dbReference type="HOGENOM" id="CLU_2941718_0_0_1"/>
<dbReference type="EMBL" id="KN847318">
    <property type="protein sequence ID" value="KIW58763.1"/>
    <property type="molecule type" value="Genomic_DNA"/>
</dbReference>
<evidence type="ECO:0000256" key="1">
    <source>
        <dbReference type="SAM" id="MobiDB-lite"/>
    </source>
</evidence>
<dbReference type="Proteomes" id="UP000054342">
    <property type="component" value="Unassembled WGS sequence"/>
</dbReference>
<name>A0A0D2ESQ5_9EURO</name>
<evidence type="ECO:0000313" key="2">
    <source>
        <dbReference type="EMBL" id="KIW58763.1"/>
    </source>
</evidence>
<sequence length="60" mass="6789">MKRGDVAIQRATAHAWRNPSPDSWVRMLYVLQESKPITIGGKELDEDYGDMPQDVKSSGR</sequence>
<dbReference type="STRING" id="348802.A0A0D2ESQ5"/>
<dbReference type="AlphaFoldDB" id="A0A0D2ESQ5"/>
<evidence type="ECO:0000313" key="3">
    <source>
        <dbReference type="Proteomes" id="UP000054342"/>
    </source>
</evidence>
<organism evidence="2 3">
    <name type="scientific">Exophiala xenobiotica</name>
    <dbReference type="NCBI Taxonomy" id="348802"/>
    <lineage>
        <taxon>Eukaryota</taxon>
        <taxon>Fungi</taxon>
        <taxon>Dikarya</taxon>
        <taxon>Ascomycota</taxon>
        <taxon>Pezizomycotina</taxon>
        <taxon>Eurotiomycetes</taxon>
        <taxon>Chaetothyriomycetidae</taxon>
        <taxon>Chaetothyriales</taxon>
        <taxon>Herpotrichiellaceae</taxon>
        <taxon>Exophiala</taxon>
    </lineage>
</organism>
<dbReference type="Gene3D" id="2.60.120.10">
    <property type="entry name" value="Jelly Rolls"/>
    <property type="match status" value="1"/>
</dbReference>